<organism evidence="2 3">
    <name type="scientific">Araneus ventricosus</name>
    <name type="common">Orbweaver spider</name>
    <name type="synonym">Epeira ventricosa</name>
    <dbReference type="NCBI Taxonomy" id="182803"/>
    <lineage>
        <taxon>Eukaryota</taxon>
        <taxon>Metazoa</taxon>
        <taxon>Ecdysozoa</taxon>
        <taxon>Arthropoda</taxon>
        <taxon>Chelicerata</taxon>
        <taxon>Arachnida</taxon>
        <taxon>Araneae</taxon>
        <taxon>Araneomorphae</taxon>
        <taxon>Entelegynae</taxon>
        <taxon>Araneoidea</taxon>
        <taxon>Araneidae</taxon>
        <taxon>Araneus</taxon>
    </lineage>
</organism>
<feature type="compositionally biased region" description="Basic and acidic residues" evidence="1">
    <location>
        <begin position="48"/>
        <end position="74"/>
    </location>
</feature>
<keyword evidence="3" id="KW-1185">Reference proteome</keyword>
<protein>
    <submittedName>
        <fullName evidence="2">Uncharacterized protein</fullName>
    </submittedName>
</protein>
<proteinExistence type="predicted"/>
<dbReference type="AlphaFoldDB" id="A0A4Y2A8I8"/>
<reference evidence="2 3" key="1">
    <citation type="journal article" date="2019" name="Sci. Rep.">
        <title>Orb-weaving spider Araneus ventricosus genome elucidates the spidroin gene catalogue.</title>
        <authorList>
            <person name="Kono N."/>
            <person name="Nakamura H."/>
            <person name="Ohtoshi R."/>
            <person name="Moran D.A.P."/>
            <person name="Shinohara A."/>
            <person name="Yoshida Y."/>
            <person name="Fujiwara M."/>
            <person name="Mori M."/>
            <person name="Tomita M."/>
            <person name="Arakawa K."/>
        </authorList>
    </citation>
    <scope>NUCLEOTIDE SEQUENCE [LARGE SCALE GENOMIC DNA]</scope>
</reference>
<dbReference type="EMBL" id="BGPR01000008">
    <property type="protein sequence ID" value="GBL75739.1"/>
    <property type="molecule type" value="Genomic_DNA"/>
</dbReference>
<sequence>MGNLSNEEAICVMKFLRCGTKTSHTLTVSSSQFLILSLAGPSILGPLNDKHGRVRTKEGAGGKGEEESRGASPA</sequence>
<evidence type="ECO:0000313" key="2">
    <source>
        <dbReference type="EMBL" id="GBL75739.1"/>
    </source>
</evidence>
<evidence type="ECO:0000256" key="1">
    <source>
        <dbReference type="SAM" id="MobiDB-lite"/>
    </source>
</evidence>
<dbReference type="Proteomes" id="UP000499080">
    <property type="component" value="Unassembled WGS sequence"/>
</dbReference>
<comment type="caution">
    <text evidence="2">The sequence shown here is derived from an EMBL/GenBank/DDBJ whole genome shotgun (WGS) entry which is preliminary data.</text>
</comment>
<evidence type="ECO:0000313" key="3">
    <source>
        <dbReference type="Proteomes" id="UP000499080"/>
    </source>
</evidence>
<gene>
    <name evidence="2" type="ORF">AVEN_155036_1</name>
</gene>
<name>A0A4Y2A8I8_ARAVE</name>
<accession>A0A4Y2A8I8</accession>
<feature type="region of interest" description="Disordered" evidence="1">
    <location>
        <begin position="44"/>
        <end position="74"/>
    </location>
</feature>